<dbReference type="EMBL" id="PSNW01000001">
    <property type="protein sequence ID" value="PPE75597.1"/>
    <property type="molecule type" value="Genomic_DNA"/>
</dbReference>
<proteinExistence type="predicted"/>
<dbReference type="RefSeq" id="WP_104228563.1">
    <property type="nucleotide sequence ID" value="NZ_PSNW01000001.1"/>
</dbReference>
<comment type="caution">
    <text evidence="1">The sequence shown here is derived from an EMBL/GenBank/DDBJ whole genome shotgun (WGS) entry which is preliminary data.</text>
</comment>
<name>A0A2S5TKW8_9GAMM</name>
<protein>
    <submittedName>
        <fullName evidence="1">Uncharacterized protein</fullName>
    </submittedName>
</protein>
<dbReference type="OrthoDB" id="9848357at2"/>
<accession>A0A2S5TKW8</accession>
<sequence length="73" mass="8307">MPHPNDKLARLLRTQPAKLDFLSVLAEADRQKLAGDIEQARQAHSKHIRGSMEEALNQLPWLLRAPIRKLFGV</sequence>
<gene>
    <name evidence="1" type="ORF">C3942_01510</name>
</gene>
<dbReference type="AlphaFoldDB" id="A0A2S5TKW8"/>
<evidence type="ECO:0000313" key="1">
    <source>
        <dbReference type="EMBL" id="PPE75597.1"/>
    </source>
</evidence>
<keyword evidence="2" id="KW-1185">Reference proteome</keyword>
<evidence type="ECO:0000313" key="2">
    <source>
        <dbReference type="Proteomes" id="UP000238220"/>
    </source>
</evidence>
<dbReference type="Proteomes" id="UP000238220">
    <property type="component" value="Unassembled WGS sequence"/>
</dbReference>
<organism evidence="1 2">
    <name type="scientific">Solimonas fluminis</name>
    <dbReference type="NCBI Taxonomy" id="2086571"/>
    <lineage>
        <taxon>Bacteria</taxon>
        <taxon>Pseudomonadati</taxon>
        <taxon>Pseudomonadota</taxon>
        <taxon>Gammaproteobacteria</taxon>
        <taxon>Nevskiales</taxon>
        <taxon>Nevskiaceae</taxon>
        <taxon>Solimonas</taxon>
    </lineage>
</organism>
<reference evidence="1 2" key="1">
    <citation type="submission" date="2018-02" db="EMBL/GenBank/DDBJ databases">
        <title>Genome sequencing of Solimonas sp. HR-BB.</title>
        <authorList>
            <person name="Lee Y."/>
            <person name="Jeon C.O."/>
        </authorList>
    </citation>
    <scope>NUCLEOTIDE SEQUENCE [LARGE SCALE GENOMIC DNA]</scope>
    <source>
        <strain evidence="1 2">HR-BB</strain>
    </source>
</reference>